<evidence type="ECO:0000313" key="2">
    <source>
        <dbReference type="Proteomes" id="UP000183077"/>
    </source>
</evidence>
<protein>
    <recommendedName>
        <fullName evidence="3">Clindamycin resistance transfer factor btgA</fullName>
    </recommendedName>
</protein>
<dbReference type="RefSeq" id="WP_074745389.1">
    <property type="nucleotide sequence ID" value="NZ_FNYS01000005.1"/>
</dbReference>
<evidence type="ECO:0008006" key="3">
    <source>
        <dbReference type="Google" id="ProtNLM"/>
    </source>
</evidence>
<evidence type="ECO:0000313" key="1">
    <source>
        <dbReference type="EMBL" id="SEI81447.1"/>
    </source>
</evidence>
<gene>
    <name evidence="1" type="ORF">SAMN04488018_10558</name>
</gene>
<proteinExistence type="predicted"/>
<name>A0A1H6TW29_9FLAO</name>
<dbReference type="NCBIfam" id="NF041200">
    <property type="entry name" value="mob_BfmA_Nterm"/>
    <property type="match status" value="1"/>
</dbReference>
<organism evidence="1 2">
    <name type="scientific">Myroides marinus</name>
    <dbReference type="NCBI Taxonomy" id="703342"/>
    <lineage>
        <taxon>Bacteria</taxon>
        <taxon>Pseudomonadati</taxon>
        <taxon>Bacteroidota</taxon>
        <taxon>Flavobacteriia</taxon>
        <taxon>Flavobacteriales</taxon>
        <taxon>Flavobacteriaceae</taxon>
        <taxon>Myroides</taxon>
    </lineage>
</organism>
<dbReference type="GeneID" id="82256666"/>
<dbReference type="Proteomes" id="UP000183077">
    <property type="component" value="Unassembled WGS sequence"/>
</dbReference>
<dbReference type="AlphaFoldDB" id="A0A1H6TW29"/>
<reference evidence="1 2" key="1">
    <citation type="submission" date="2016-10" db="EMBL/GenBank/DDBJ databases">
        <authorList>
            <person name="de Groot N.N."/>
        </authorList>
    </citation>
    <scope>NUCLEOTIDE SEQUENCE [LARGE SCALE GENOMIC DNA]</scope>
    <source>
        <strain evidence="1 2">DSM 23048</strain>
    </source>
</reference>
<dbReference type="InterPro" id="IPR048012">
    <property type="entry name" value="BfmA-like_N"/>
</dbReference>
<accession>A0A1H6TW29</accession>
<dbReference type="EMBL" id="FNYS01000005">
    <property type="protein sequence ID" value="SEI81447.1"/>
    <property type="molecule type" value="Genomic_DNA"/>
</dbReference>
<sequence>MKQLDTSSIRFSKPVNEKLEKLALGFKRSKKELFTQMVDYFYRSKKDPSDFGDEVLKRELSSGISRIISFIKQQEKDFLLPSYTDVGLLKVAMAQSNDKLTKIDTHLTRESEVNTALLKNTKSIIGGIRVLINHQRQKDELKEQFSELLEYYIHSREEMGWTTANAKKEQLIEHVRQSLNNM</sequence>